<reference evidence="1 2" key="1">
    <citation type="submission" date="2016-05" db="EMBL/GenBank/DDBJ databases">
        <title>Microbial solvent formation.</title>
        <authorList>
            <person name="Poehlein A."/>
            <person name="Montoya Solano J.D."/>
            <person name="Flitsch S."/>
            <person name="Krabben P."/>
            <person name="Duerre P."/>
            <person name="Daniel R."/>
        </authorList>
    </citation>
    <scope>NUCLEOTIDE SEQUENCE [LARGE SCALE GENOMIC DNA]</scope>
    <source>
        <strain evidence="1 2">L1-8</strain>
    </source>
</reference>
<dbReference type="RefSeq" id="WP_077867414.1">
    <property type="nucleotide sequence ID" value="NZ_LZYZ01000011.1"/>
</dbReference>
<dbReference type="EMBL" id="LZYZ01000011">
    <property type="protein sequence ID" value="OOM05880.1"/>
    <property type="molecule type" value="Genomic_DNA"/>
</dbReference>
<evidence type="ECO:0000313" key="1">
    <source>
        <dbReference type="EMBL" id="OOM05880.1"/>
    </source>
</evidence>
<evidence type="ECO:0000313" key="2">
    <source>
        <dbReference type="Proteomes" id="UP000191154"/>
    </source>
</evidence>
<organism evidence="1 2">
    <name type="scientific">Clostridium saccharobutylicum</name>
    <dbReference type="NCBI Taxonomy" id="169679"/>
    <lineage>
        <taxon>Bacteria</taxon>
        <taxon>Bacillati</taxon>
        <taxon>Bacillota</taxon>
        <taxon>Clostridia</taxon>
        <taxon>Eubacteriales</taxon>
        <taxon>Clostridiaceae</taxon>
        <taxon>Clostridium</taxon>
    </lineage>
</organism>
<name>A0A1S8MNX5_CLOSA</name>
<comment type="caution">
    <text evidence="1">The sequence shown here is derived from an EMBL/GenBank/DDBJ whole genome shotgun (WGS) entry which is preliminary data.</text>
</comment>
<sequence>MDTLKDNSLEIDSSNFVIRIIDLHWIDRKEDDGRDLCLHGNVFVRIGNEIIDNGVDSDWTVSAGAFMMLRSIENNHIAFKEENHMLPCCGHFMYIDEKTNKIVVLGCPTGIDWTVIHEGNNVKLITESGNETIISNDEYKKIIFNYADKLKDFYNNSLPKNIFRRL</sequence>
<accession>A0A1S8MNX5</accession>
<proteinExistence type="predicted"/>
<gene>
    <name evidence="1" type="ORF">CLOSAC_44590</name>
</gene>
<dbReference type="AlphaFoldDB" id="A0A1S8MNX5"/>
<dbReference type="Proteomes" id="UP000191154">
    <property type="component" value="Unassembled WGS sequence"/>
</dbReference>
<protein>
    <submittedName>
        <fullName evidence="1">Uncharacterized protein</fullName>
    </submittedName>
</protein>